<comment type="caution">
    <text evidence="2">The sequence shown here is derived from an EMBL/GenBank/DDBJ whole genome shotgun (WGS) entry which is preliminary data.</text>
</comment>
<keyword evidence="1" id="KW-0812">Transmembrane</keyword>
<dbReference type="AlphaFoldDB" id="A0AAN9RZ47"/>
<evidence type="ECO:0000256" key="1">
    <source>
        <dbReference type="SAM" id="Phobius"/>
    </source>
</evidence>
<sequence length="116" mass="12790">MVVDLNSIEERHLNPIEEGHDLSHSHPIVDVQDADFDILAQSRKSLGLGNDASQQFVGASIAKSRDDKQQQYEGVTSSLSQCNNLYLFHAIFLELSATPLVAMIIPLGMMQMTPPL</sequence>
<keyword evidence="1" id="KW-1133">Transmembrane helix</keyword>
<evidence type="ECO:0000313" key="3">
    <source>
        <dbReference type="Proteomes" id="UP001386955"/>
    </source>
</evidence>
<keyword evidence="3" id="KW-1185">Reference proteome</keyword>
<dbReference type="Proteomes" id="UP001386955">
    <property type="component" value="Unassembled WGS sequence"/>
</dbReference>
<dbReference type="EMBL" id="JAYMYS010000008">
    <property type="protein sequence ID" value="KAK7385867.1"/>
    <property type="molecule type" value="Genomic_DNA"/>
</dbReference>
<reference evidence="2 3" key="1">
    <citation type="submission" date="2024-01" db="EMBL/GenBank/DDBJ databases">
        <title>The genomes of 5 underutilized Papilionoideae crops provide insights into root nodulation and disease resistanc.</title>
        <authorList>
            <person name="Jiang F."/>
        </authorList>
    </citation>
    <scope>NUCLEOTIDE SEQUENCE [LARGE SCALE GENOMIC DNA]</scope>
    <source>
        <strain evidence="2">DUOXIRENSHENG_FW03</strain>
        <tissue evidence="2">Leaves</tissue>
    </source>
</reference>
<evidence type="ECO:0000313" key="2">
    <source>
        <dbReference type="EMBL" id="KAK7385867.1"/>
    </source>
</evidence>
<protein>
    <submittedName>
        <fullName evidence="2">Uncharacterized protein</fullName>
    </submittedName>
</protein>
<proteinExistence type="predicted"/>
<accession>A0AAN9RZ47</accession>
<feature type="transmembrane region" description="Helical" evidence="1">
    <location>
        <begin position="86"/>
        <end position="107"/>
    </location>
</feature>
<organism evidence="2 3">
    <name type="scientific">Psophocarpus tetragonolobus</name>
    <name type="common">Winged bean</name>
    <name type="synonym">Dolichos tetragonolobus</name>
    <dbReference type="NCBI Taxonomy" id="3891"/>
    <lineage>
        <taxon>Eukaryota</taxon>
        <taxon>Viridiplantae</taxon>
        <taxon>Streptophyta</taxon>
        <taxon>Embryophyta</taxon>
        <taxon>Tracheophyta</taxon>
        <taxon>Spermatophyta</taxon>
        <taxon>Magnoliopsida</taxon>
        <taxon>eudicotyledons</taxon>
        <taxon>Gunneridae</taxon>
        <taxon>Pentapetalae</taxon>
        <taxon>rosids</taxon>
        <taxon>fabids</taxon>
        <taxon>Fabales</taxon>
        <taxon>Fabaceae</taxon>
        <taxon>Papilionoideae</taxon>
        <taxon>50 kb inversion clade</taxon>
        <taxon>NPAAA clade</taxon>
        <taxon>indigoferoid/millettioid clade</taxon>
        <taxon>Phaseoleae</taxon>
        <taxon>Psophocarpus</taxon>
    </lineage>
</organism>
<gene>
    <name evidence="2" type="ORF">VNO78_31794</name>
</gene>
<name>A0AAN9RZ47_PSOTE</name>
<keyword evidence="1" id="KW-0472">Membrane</keyword>